<protein>
    <recommendedName>
        <fullName evidence="4">DUF2231 domain-containing protein</fullName>
    </recommendedName>
</protein>
<evidence type="ECO:0008006" key="4">
    <source>
        <dbReference type="Google" id="ProtNLM"/>
    </source>
</evidence>
<dbReference type="AlphaFoldDB" id="A0A0L1JS73"/>
<dbReference type="EMBL" id="AQQZ01000002">
    <property type="protein sequence ID" value="KNG94586.1"/>
    <property type="molecule type" value="Genomic_DNA"/>
</dbReference>
<name>A0A0L1JS73_9RHOB</name>
<dbReference type="Proteomes" id="UP000036938">
    <property type="component" value="Unassembled WGS sequence"/>
</dbReference>
<dbReference type="STRING" id="1317121.ATO11_04055"/>
<feature type="transmembrane region" description="Helical" evidence="1">
    <location>
        <begin position="6"/>
        <end position="29"/>
    </location>
</feature>
<accession>A0A0L1JS73</accession>
<evidence type="ECO:0000313" key="2">
    <source>
        <dbReference type="EMBL" id="KNG94586.1"/>
    </source>
</evidence>
<organism evidence="2 3">
    <name type="scientific">Pseudaestuariivita atlantica</name>
    <dbReference type="NCBI Taxonomy" id="1317121"/>
    <lineage>
        <taxon>Bacteria</taxon>
        <taxon>Pseudomonadati</taxon>
        <taxon>Pseudomonadota</taxon>
        <taxon>Alphaproteobacteria</taxon>
        <taxon>Rhodobacterales</taxon>
        <taxon>Paracoccaceae</taxon>
        <taxon>Pseudaestuariivita</taxon>
    </lineage>
</organism>
<feature type="transmembrane region" description="Helical" evidence="1">
    <location>
        <begin position="91"/>
        <end position="112"/>
    </location>
</feature>
<sequence length="155" mass="16613">MSKEIILMLHPAFGVLGILASVWVFAETLNVSATNTIRIRAAALLSAGFIWLAYIIGGYWYVVFYAADKALIKAGPWPFAHSLVMESKEHLFLSLLLVATLLPLAAFANLQVRKSARQLVYWSALTVIGLGLVMEGSGAIIGLGAKVALLAQQAG</sequence>
<proteinExistence type="predicted"/>
<feature type="transmembrane region" description="Helical" evidence="1">
    <location>
        <begin position="119"/>
        <end position="145"/>
    </location>
</feature>
<gene>
    <name evidence="2" type="ORF">ATO11_04055</name>
</gene>
<dbReference type="RefSeq" id="WP_050529557.1">
    <property type="nucleotide sequence ID" value="NZ_AQQZ01000002.1"/>
</dbReference>
<dbReference type="OrthoDB" id="8594737at2"/>
<reference evidence="2 3" key="1">
    <citation type="journal article" date="2015" name="Int. J. Syst. Evol. Microbiol.">
        <title>Aestuariivita atlantica sp. nov., isolated from deep sea sediment of the Atlantic Ocean.</title>
        <authorList>
            <person name="Li G."/>
            <person name="Lai Q."/>
            <person name="Du Y."/>
            <person name="Liu X."/>
            <person name="Sun F."/>
            <person name="Shao Z."/>
        </authorList>
    </citation>
    <scope>NUCLEOTIDE SEQUENCE [LARGE SCALE GENOMIC DNA]</scope>
    <source>
        <strain evidence="2 3">22II-S11-z3</strain>
    </source>
</reference>
<comment type="caution">
    <text evidence="2">The sequence shown here is derived from an EMBL/GenBank/DDBJ whole genome shotgun (WGS) entry which is preliminary data.</text>
</comment>
<evidence type="ECO:0000256" key="1">
    <source>
        <dbReference type="SAM" id="Phobius"/>
    </source>
</evidence>
<keyword evidence="3" id="KW-1185">Reference proteome</keyword>
<keyword evidence="1" id="KW-0472">Membrane</keyword>
<keyword evidence="1" id="KW-1133">Transmembrane helix</keyword>
<keyword evidence="1" id="KW-0812">Transmembrane</keyword>
<feature type="transmembrane region" description="Helical" evidence="1">
    <location>
        <begin position="41"/>
        <end position="62"/>
    </location>
</feature>
<evidence type="ECO:0000313" key="3">
    <source>
        <dbReference type="Proteomes" id="UP000036938"/>
    </source>
</evidence>